<dbReference type="GO" id="GO:0008168">
    <property type="term" value="F:methyltransferase activity"/>
    <property type="evidence" value="ECO:0007669"/>
    <property type="project" value="UniProtKB-KW"/>
</dbReference>
<dbReference type="EMBL" id="AANZ01000018">
    <property type="protein sequence ID" value="EAQ78748.1"/>
    <property type="molecule type" value="Genomic_DNA"/>
</dbReference>
<organism evidence="4 5">
    <name type="scientific">Blastopirellula marina DSM 3645</name>
    <dbReference type="NCBI Taxonomy" id="314230"/>
    <lineage>
        <taxon>Bacteria</taxon>
        <taxon>Pseudomonadati</taxon>
        <taxon>Planctomycetota</taxon>
        <taxon>Planctomycetia</taxon>
        <taxon>Pirellulales</taxon>
        <taxon>Pirellulaceae</taxon>
        <taxon>Blastopirellula</taxon>
    </lineage>
</organism>
<dbReference type="PANTHER" id="PTHR43397:SF1">
    <property type="entry name" value="ERGOTHIONEINE BIOSYNTHESIS PROTEIN 1"/>
    <property type="match status" value="1"/>
</dbReference>
<dbReference type="PIRSF" id="PIRSF018005">
    <property type="entry name" value="UCP018005"/>
    <property type="match status" value="1"/>
</dbReference>
<dbReference type="InterPro" id="IPR035094">
    <property type="entry name" value="EgtD"/>
</dbReference>
<dbReference type="InterPro" id="IPR019257">
    <property type="entry name" value="MeTrfase_dom"/>
</dbReference>
<protein>
    <recommendedName>
        <fullName evidence="3">Histidine-specific methyltransferase SAM-dependent domain-containing protein</fullName>
    </recommendedName>
</protein>
<dbReference type="InterPro" id="IPR051128">
    <property type="entry name" value="EgtD_Methyltrsf_superfamily"/>
</dbReference>
<feature type="domain" description="Histidine-specific methyltransferase SAM-dependent" evidence="3">
    <location>
        <begin position="16"/>
        <end position="315"/>
    </location>
</feature>
<dbReference type="SUPFAM" id="SSF53335">
    <property type="entry name" value="S-adenosyl-L-methionine-dependent methyltransferases"/>
    <property type="match status" value="1"/>
</dbReference>
<dbReference type="InterPro" id="IPR017804">
    <property type="entry name" value="MeTrfase_EgtD-like"/>
</dbReference>
<dbReference type="NCBIfam" id="TIGR03438">
    <property type="entry name" value="egtD_ergothio"/>
    <property type="match status" value="1"/>
</dbReference>
<dbReference type="PANTHER" id="PTHR43397">
    <property type="entry name" value="ERGOTHIONEINE BIOSYNTHESIS PROTEIN 1"/>
    <property type="match status" value="1"/>
</dbReference>
<evidence type="ECO:0000259" key="3">
    <source>
        <dbReference type="Pfam" id="PF10017"/>
    </source>
</evidence>
<evidence type="ECO:0000313" key="5">
    <source>
        <dbReference type="Proteomes" id="UP000004358"/>
    </source>
</evidence>
<name>A3ZXF8_9BACT</name>
<dbReference type="Proteomes" id="UP000004358">
    <property type="component" value="Unassembled WGS sequence"/>
</dbReference>
<proteinExistence type="predicted"/>
<dbReference type="InterPro" id="IPR029063">
    <property type="entry name" value="SAM-dependent_MTases_sf"/>
</dbReference>
<dbReference type="RefSeq" id="WP_002653916.1">
    <property type="nucleotide sequence ID" value="NZ_CH672376.1"/>
</dbReference>
<evidence type="ECO:0000313" key="4">
    <source>
        <dbReference type="EMBL" id="EAQ78748.1"/>
    </source>
</evidence>
<dbReference type="Gene3D" id="3.40.50.150">
    <property type="entry name" value="Vaccinia Virus protein VP39"/>
    <property type="match status" value="1"/>
</dbReference>
<evidence type="ECO:0000256" key="1">
    <source>
        <dbReference type="ARBA" id="ARBA00022603"/>
    </source>
</evidence>
<dbReference type="eggNOG" id="COG4301">
    <property type="taxonomic scope" value="Bacteria"/>
</dbReference>
<dbReference type="STRING" id="314230.DSM3645_29641"/>
<keyword evidence="2" id="KW-0808">Transferase</keyword>
<dbReference type="HOGENOM" id="CLU_049766_1_1_0"/>
<comment type="caution">
    <text evidence="4">The sequence shown here is derived from an EMBL/GenBank/DDBJ whole genome shotgun (WGS) entry which is preliminary data.</text>
</comment>
<accession>A3ZXF8</accession>
<gene>
    <name evidence="4" type="ORF">DSM3645_29641</name>
</gene>
<dbReference type="Pfam" id="PF10017">
    <property type="entry name" value="Methyltransf_33"/>
    <property type="match status" value="1"/>
</dbReference>
<evidence type="ECO:0000256" key="2">
    <source>
        <dbReference type="ARBA" id="ARBA00022679"/>
    </source>
</evidence>
<sequence>MDMIAPLQEVILERFYQDVVAGLSAADKSLPCKYFYDQRGSQLFDQICELDAYYVTRTEMNIMQRFAHEIAAELSHVETLVELGSGSSVKTRLLLDQLGRLAVYAPVDISTEHLYETAVALKRDYPRLSVTPLSADFTQPICLPESFPQEFVAAYFPGSTIGNFEPHQAIQLLRAIAATCRLGGELLIGVDLEKPEAVLQSAYDDPQQVTAEFNLNLLHRINRELDADFQISQFRHVAQFNSAASRIELYLESLTEQQVTIGQQEFHFAPGERILTEYSHKYSIAQFTELAAAAGFAVEEYWTDDREYFAVMLLRVVKH</sequence>
<dbReference type="AlphaFoldDB" id="A3ZXF8"/>
<dbReference type="GO" id="GO:0032259">
    <property type="term" value="P:methylation"/>
    <property type="evidence" value="ECO:0007669"/>
    <property type="project" value="UniProtKB-KW"/>
</dbReference>
<keyword evidence="1" id="KW-0489">Methyltransferase</keyword>
<reference evidence="4 5" key="1">
    <citation type="submission" date="2006-02" db="EMBL/GenBank/DDBJ databases">
        <authorList>
            <person name="Amann R."/>
            <person name="Ferriera S."/>
            <person name="Johnson J."/>
            <person name="Kravitz S."/>
            <person name="Halpern A."/>
            <person name="Remington K."/>
            <person name="Beeson K."/>
            <person name="Tran B."/>
            <person name="Rogers Y.-H."/>
            <person name="Friedman R."/>
            <person name="Venter J.C."/>
        </authorList>
    </citation>
    <scope>NUCLEOTIDE SEQUENCE [LARGE SCALE GENOMIC DNA]</scope>
    <source>
        <strain evidence="4 5">DSM 3645</strain>
    </source>
</reference>